<proteinExistence type="predicted"/>
<dbReference type="PANTHER" id="PTHR47816">
    <property type="entry name" value="RIBOSOMAL RNA SMALL SUBUNIT METHYLTRANSFERASE C"/>
    <property type="match status" value="1"/>
</dbReference>
<dbReference type="Pfam" id="PF05175">
    <property type="entry name" value="MTS"/>
    <property type="match status" value="1"/>
</dbReference>
<dbReference type="OrthoDB" id="9764961at2"/>
<dbReference type="GeneID" id="60058336"/>
<dbReference type="GO" id="GO:0032259">
    <property type="term" value="P:methylation"/>
    <property type="evidence" value="ECO:0007669"/>
    <property type="project" value="UniProtKB-KW"/>
</dbReference>
<name>A0A173TG91_9FIRM</name>
<dbReference type="PANTHER" id="PTHR47816:SF4">
    <property type="entry name" value="RIBOSOMAL RNA SMALL SUBUNIT METHYLTRANSFERASE C"/>
    <property type="match status" value="1"/>
</dbReference>
<dbReference type="Proteomes" id="UP000487649">
    <property type="component" value="Unassembled WGS sequence"/>
</dbReference>
<gene>
    <name evidence="3" type="ORF">GMA92_01755</name>
</gene>
<dbReference type="SUPFAM" id="SSF53335">
    <property type="entry name" value="S-adenosyl-L-methionine-dependent methyltransferases"/>
    <property type="match status" value="1"/>
</dbReference>
<evidence type="ECO:0000313" key="3">
    <source>
        <dbReference type="EMBL" id="MTK20161.1"/>
    </source>
</evidence>
<dbReference type="CDD" id="cd02440">
    <property type="entry name" value="AdoMet_MTases"/>
    <property type="match status" value="1"/>
</dbReference>
<dbReference type="Gene3D" id="3.40.50.150">
    <property type="entry name" value="Vaccinia Virus protein VP39"/>
    <property type="match status" value="1"/>
</dbReference>
<dbReference type="EMBL" id="WMQE01000003">
    <property type="protein sequence ID" value="MTK20161.1"/>
    <property type="molecule type" value="Genomic_DNA"/>
</dbReference>
<keyword evidence="1 3" id="KW-0489">Methyltransferase</keyword>
<comment type="caution">
    <text evidence="3">The sequence shown here is derived from an EMBL/GenBank/DDBJ whole genome shotgun (WGS) entry which is preliminary data.</text>
</comment>
<evidence type="ECO:0000256" key="1">
    <source>
        <dbReference type="ARBA" id="ARBA00022603"/>
    </source>
</evidence>
<reference evidence="3 4" key="1">
    <citation type="journal article" date="2019" name="Nat. Med.">
        <title>A library of human gut bacterial isolates paired with longitudinal multiomics data enables mechanistic microbiome research.</title>
        <authorList>
            <person name="Poyet M."/>
            <person name="Groussin M."/>
            <person name="Gibbons S.M."/>
            <person name="Avila-Pacheco J."/>
            <person name="Jiang X."/>
            <person name="Kearney S.M."/>
            <person name="Perrotta A.R."/>
            <person name="Berdy B."/>
            <person name="Zhao S."/>
            <person name="Lieberman T.D."/>
            <person name="Swanson P.K."/>
            <person name="Smith M."/>
            <person name="Roesemann S."/>
            <person name="Alexander J.E."/>
            <person name="Rich S.A."/>
            <person name="Livny J."/>
            <person name="Vlamakis H."/>
            <person name="Clish C."/>
            <person name="Bullock K."/>
            <person name="Deik A."/>
            <person name="Scott J."/>
            <person name="Pierce K.A."/>
            <person name="Xavier R.J."/>
            <person name="Alm E.J."/>
        </authorList>
    </citation>
    <scope>NUCLEOTIDE SEQUENCE [LARGE SCALE GENOMIC DNA]</scope>
    <source>
        <strain evidence="3 4">BIOML-A198</strain>
    </source>
</reference>
<evidence type="ECO:0000256" key="2">
    <source>
        <dbReference type="ARBA" id="ARBA00022679"/>
    </source>
</evidence>
<dbReference type="InterPro" id="IPR029063">
    <property type="entry name" value="SAM-dependent_MTases_sf"/>
</dbReference>
<dbReference type="InterPro" id="IPR046977">
    <property type="entry name" value="RsmC/RlmG"/>
</dbReference>
<accession>A0A173TG91</accession>
<sequence>MHYYTNNVNARSDEKFFDYVLKGHKLRFTTDVGVFSKGDVDFGSRLLVETFAEPEISGNILDVGCGYGPIGLSLAKSYPNRNVHMVDVNQRALELAKKNAMNNGVENVMIYESHCYEGVDDRFAAILSNPPIRAGKKVVHAIIEEAKEYLVENGELWIVIQKKQGAPSAKEKMEQVYGNCEMVDRDKGYFILKSINC</sequence>
<organism evidence="3 4">
    <name type="scientific">Turicibacter sanguinis</name>
    <dbReference type="NCBI Taxonomy" id="154288"/>
    <lineage>
        <taxon>Bacteria</taxon>
        <taxon>Bacillati</taxon>
        <taxon>Bacillota</taxon>
        <taxon>Erysipelotrichia</taxon>
        <taxon>Erysipelotrichales</taxon>
        <taxon>Turicibacteraceae</taxon>
        <taxon>Turicibacter</taxon>
    </lineage>
</organism>
<dbReference type="InterPro" id="IPR007848">
    <property type="entry name" value="Small_mtfrase_dom"/>
</dbReference>
<protein>
    <submittedName>
        <fullName evidence="3">Methyltransferase</fullName>
    </submittedName>
</protein>
<dbReference type="AlphaFoldDB" id="A0A173TG91"/>
<dbReference type="RefSeq" id="WP_006784422.1">
    <property type="nucleotide sequence ID" value="NZ_CAJJOK010000001.1"/>
</dbReference>
<dbReference type="GO" id="GO:0008757">
    <property type="term" value="F:S-adenosylmethionine-dependent methyltransferase activity"/>
    <property type="evidence" value="ECO:0007669"/>
    <property type="project" value="InterPro"/>
</dbReference>
<evidence type="ECO:0000313" key="4">
    <source>
        <dbReference type="Proteomes" id="UP000487649"/>
    </source>
</evidence>
<keyword evidence="2" id="KW-0808">Transferase</keyword>